<evidence type="ECO:0000256" key="6">
    <source>
        <dbReference type="ARBA" id="ARBA00023229"/>
    </source>
</evidence>
<dbReference type="CDD" id="cd00685">
    <property type="entry name" value="Trans_IPPS_HT"/>
    <property type="match status" value="1"/>
</dbReference>
<dbReference type="AlphaFoldDB" id="A0A316ZG36"/>
<dbReference type="RefSeq" id="XP_025600750.1">
    <property type="nucleotide sequence ID" value="XM_025741572.1"/>
</dbReference>
<dbReference type="GO" id="GO:0004659">
    <property type="term" value="F:prenyltransferase activity"/>
    <property type="evidence" value="ECO:0007669"/>
    <property type="project" value="InterPro"/>
</dbReference>
<evidence type="ECO:0000256" key="3">
    <source>
        <dbReference type="ARBA" id="ARBA00022679"/>
    </source>
</evidence>
<dbReference type="Proteomes" id="UP000245946">
    <property type="component" value="Unassembled WGS sequence"/>
</dbReference>
<keyword evidence="4" id="KW-0479">Metal-binding</keyword>
<dbReference type="Pfam" id="PF00348">
    <property type="entry name" value="polyprenyl_synt"/>
    <property type="match status" value="1"/>
</dbReference>
<keyword evidence="3 11" id="KW-0808">Transferase</keyword>
<feature type="region of interest" description="Disordered" evidence="12">
    <location>
        <begin position="1"/>
        <end position="47"/>
    </location>
</feature>
<dbReference type="InterPro" id="IPR033749">
    <property type="entry name" value="Polyprenyl_synt_CS"/>
</dbReference>
<dbReference type="GO" id="GO:0046872">
    <property type="term" value="F:metal ion binding"/>
    <property type="evidence" value="ECO:0007669"/>
    <property type="project" value="UniProtKB-KW"/>
</dbReference>
<organism evidence="13 14">
    <name type="scientific">Tilletiopsis washingtonensis</name>
    <dbReference type="NCBI Taxonomy" id="58919"/>
    <lineage>
        <taxon>Eukaryota</taxon>
        <taxon>Fungi</taxon>
        <taxon>Dikarya</taxon>
        <taxon>Basidiomycota</taxon>
        <taxon>Ustilaginomycotina</taxon>
        <taxon>Exobasidiomycetes</taxon>
        <taxon>Entylomatales</taxon>
        <taxon>Entylomatales incertae sedis</taxon>
        <taxon>Tilletiopsis</taxon>
    </lineage>
</organism>
<evidence type="ECO:0000313" key="13">
    <source>
        <dbReference type="EMBL" id="PWO00472.1"/>
    </source>
</evidence>
<comment type="similarity">
    <text evidence="2 11">Belongs to the FPP/GGPP synthase family.</text>
</comment>
<proteinExistence type="inferred from homology"/>
<evidence type="ECO:0000256" key="9">
    <source>
        <dbReference type="ARBA" id="ARBA00032448"/>
    </source>
</evidence>
<dbReference type="SUPFAM" id="SSF48576">
    <property type="entry name" value="Terpenoid synthases"/>
    <property type="match status" value="1"/>
</dbReference>
<dbReference type="OrthoDB" id="9927103at2759"/>
<evidence type="ECO:0000313" key="14">
    <source>
        <dbReference type="Proteomes" id="UP000245946"/>
    </source>
</evidence>
<evidence type="ECO:0000256" key="1">
    <source>
        <dbReference type="ARBA" id="ARBA00001946"/>
    </source>
</evidence>
<dbReference type="InterPro" id="IPR000092">
    <property type="entry name" value="Polyprenyl_synt"/>
</dbReference>
<reference evidence="13 14" key="1">
    <citation type="journal article" date="2018" name="Mol. Biol. Evol.">
        <title>Broad Genomic Sampling Reveals a Smut Pathogenic Ancestry of the Fungal Clade Ustilaginomycotina.</title>
        <authorList>
            <person name="Kijpornyongpan T."/>
            <person name="Mondo S.J."/>
            <person name="Barry K."/>
            <person name="Sandor L."/>
            <person name="Lee J."/>
            <person name="Lipzen A."/>
            <person name="Pangilinan J."/>
            <person name="LaButti K."/>
            <person name="Hainaut M."/>
            <person name="Henrissat B."/>
            <person name="Grigoriev I.V."/>
            <person name="Spatafora J.W."/>
            <person name="Aime M.C."/>
        </authorList>
    </citation>
    <scope>NUCLEOTIDE SEQUENCE [LARGE SCALE GENOMIC DNA]</scope>
    <source>
        <strain evidence="13 14">MCA 4186</strain>
    </source>
</reference>
<dbReference type="EMBL" id="KZ819285">
    <property type="protein sequence ID" value="PWO00472.1"/>
    <property type="molecule type" value="Genomic_DNA"/>
</dbReference>
<comment type="cofactor">
    <cofactor evidence="1">
        <name>Mg(2+)</name>
        <dbReference type="ChEBI" id="CHEBI:18420"/>
    </cofactor>
</comment>
<dbReference type="SFLD" id="SFLDS00005">
    <property type="entry name" value="Isoprenoid_Synthase_Type_I"/>
    <property type="match status" value="1"/>
</dbReference>
<evidence type="ECO:0000256" key="12">
    <source>
        <dbReference type="SAM" id="MobiDB-lite"/>
    </source>
</evidence>
<dbReference type="STRING" id="58919.A0A316ZG36"/>
<evidence type="ECO:0000256" key="5">
    <source>
        <dbReference type="ARBA" id="ARBA00022842"/>
    </source>
</evidence>
<dbReference type="GeneID" id="37269116"/>
<evidence type="ECO:0000256" key="8">
    <source>
        <dbReference type="ARBA" id="ARBA00032424"/>
    </source>
</evidence>
<dbReference type="PANTHER" id="PTHR12001:SF69">
    <property type="entry name" value="ALL TRANS-POLYPRENYL-DIPHOSPHATE SYNTHASE PDSS1"/>
    <property type="match status" value="1"/>
</dbReference>
<dbReference type="GO" id="GO:0006744">
    <property type="term" value="P:ubiquinone biosynthetic process"/>
    <property type="evidence" value="ECO:0007669"/>
    <property type="project" value="TreeGrafter"/>
</dbReference>
<dbReference type="PROSITE" id="PS00723">
    <property type="entry name" value="POLYPRENYL_SYNTHASE_1"/>
    <property type="match status" value="1"/>
</dbReference>
<dbReference type="Gene3D" id="1.10.600.10">
    <property type="entry name" value="Farnesyl Diphosphate Synthase"/>
    <property type="match status" value="1"/>
</dbReference>
<keyword evidence="14" id="KW-1185">Reference proteome</keyword>
<evidence type="ECO:0000256" key="11">
    <source>
        <dbReference type="RuleBase" id="RU004466"/>
    </source>
</evidence>
<evidence type="ECO:0000256" key="10">
    <source>
        <dbReference type="ARBA" id="ARBA00032873"/>
    </source>
</evidence>
<sequence>MLLPRAGASSARHVLRRASLAPPRPSSLAASSSLRHQSSASAPAHAAAAASPSGASWASALARGTTLVSPRSPTSLVLPELTSLRGSITSMLGSSHPALDRIAGYYFAAEGKHVRPLIVLLMAQAANGVAPGYERLREEDRKTQGAELDAEISPTGILNDVNPRRTVFAAPESENILCTQRRLADISEMIHVASLLHDDVLDEAALRRGAPSAPAAFGNKLAVLAGDFLLGRASVALARLGNLEVVELLATVLANLVEGEVLQLQAQQASEDALAAAPSPSVSLDTSAFWRVTPACPEDAPSEQLFESYLHKTYLKTAALMAKSARAAVILGGCGKADEGEVVERRKEQTRDAAYAFGRNLGIAFQLVDDMLDFRSTSAAFGKPSGGADLRLGIATAPVLFAWQEAPAEARMGEMVRRKFGGEGDVPKALALVEASQGLQRTAKLAQHHVDLALDALAVLPHSEARDALAQLARGVLTRSK</sequence>
<feature type="compositionally biased region" description="Low complexity" evidence="12">
    <location>
        <begin position="17"/>
        <end position="47"/>
    </location>
</feature>
<keyword evidence="6" id="KW-0414">Isoprene biosynthesis</keyword>
<name>A0A316ZG36_9BASI</name>
<dbReference type="InterPro" id="IPR008949">
    <property type="entry name" value="Isoprenoid_synthase_dom_sf"/>
</dbReference>
<gene>
    <name evidence="13" type="ORF">FA09DRAFT_327901</name>
</gene>
<evidence type="ECO:0000256" key="4">
    <source>
        <dbReference type="ARBA" id="ARBA00022723"/>
    </source>
</evidence>
<dbReference type="GO" id="GO:0008299">
    <property type="term" value="P:isoprenoid biosynthetic process"/>
    <property type="evidence" value="ECO:0007669"/>
    <property type="project" value="UniProtKB-KW"/>
</dbReference>
<dbReference type="PROSITE" id="PS00444">
    <property type="entry name" value="POLYPRENYL_SYNTHASE_2"/>
    <property type="match status" value="1"/>
</dbReference>
<dbReference type="GO" id="GO:1990234">
    <property type="term" value="C:transferase complex"/>
    <property type="evidence" value="ECO:0007669"/>
    <property type="project" value="TreeGrafter"/>
</dbReference>
<keyword evidence="5" id="KW-0460">Magnesium</keyword>
<accession>A0A316ZG36</accession>
<evidence type="ECO:0000256" key="2">
    <source>
        <dbReference type="ARBA" id="ARBA00006706"/>
    </source>
</evidence>
<evidence type="ECO:0000256" key="7">
    <source>
        <dbReference type="ARBA" id="ARBA00032380"/>
    </source>
</evidence>
<protein>
    <recommendedName>
        <fullName evidence="10">(2E,6E)-farnesyl diphosphate synthase</fullName>
    </recommendedName>
    <alternativeName>
        <fullName evidence="9">Dimethylallyltranstransferase</fullName>
    </alternativeName>
    <alternativeName>
        <fullName evidence="8">Farnesyl diphosphate synthase</fullName>
    </alternativeName>
    <alternativeName>
        <fullName evidence="7">Geranyltranstransferase</fullName>
    </alternativeName>
</protein>
<dbReference type="PANTHER" id="PTHR12001">
    <property type="entry name" value="GERANYLGERANYL PYROPHOSPHATE SYNTHASE"/>
    <property type="match status" value="1"/>
</dbReference>